<accession>A0A1F7WE07</accession>
<dbReference type="Proteomes" id="UP000176988">
    <property type="component" value="Unassembled WGS sequence"/>
</dbReference>
<feature type="region of interest" description="Disordered" evidence="1">
    <location>
        <begin position="443"/>
        <end position="464"/>
    </location>
</feature>
<evidence type="ECO:0000313" key="3">
    <source>
        <dbReference type="EMBL" id="OGM01023.1"/>
    </source>
</evidence>
<dbReference type="EMBL" id="MGFG01000020">
    <property type="protein sequence ID" value="OGM01023.1"/>
    <property type="molecule type" value="Genomic_DNA"/>
</dbReference>
<dbReference type="Pfam" id="PF26449">
    <property type="entry name" value="DUF8128"/>
    <property type="match status" value="1"/>
</dbReference>
<evidence type="ECO:0000256" key="1">
    <source>
        <dbReference type="SAM" id="MobiDB-lite"/>
    </source>
</evidence>
<name>A0A1F7WE07_9BACT</name>
<comment type="caution">
    <text evidence="3">The sequence shown here is derived from an EMBL/GenBank/DDBJ whole genome shotgun (WGS) entry which is preliminary data.</text>
</comment>
<dbReference type="AlphaFoldDB" id="A0A1F7WE07"/>
<dbReference type="STRING" id="1802424.A2480_03295"/>
<dbReference type="InterPro" id="IPR058441">
    <property type="entry name" value="DUF8128"/>
</dbReference>
<organism evidence="3 4">
    <name type="scientific">Candidatus Uhrbacteria bacterium RIFOXYC2_FULL_47_19</name>
    <dbReference type="NCBI Taxonomy" id="1802424"/>
    <lineage>
        <taxon>Bacteria</taxon>
        <taxon>Candidatus Uhriibacteriota</taxon>
    </lineage>
</organism>
<proteinExistence type="predicted"/>
<evidence type="ECO:0000259" key="2">
    <source>
        <dbReference type="Pfam" id="PF26449"/>
    </source>
</evidence>
<feature type="domain" description="DUF8128" evidence="2">
    <location>
        <begin position="81"/>
        <end position="412"/>
    </location>
</feature>
<feature type="region of interest" description="Disordered" evidence="1">
    <location>
        <begin position="416"/>
        <end position="435"/>
    </location>
</feature>
<sequence length="464" mass="52867">MPTLNIDFGYFFEIGSLSFPQMMLRLFLDGGWIPVLLVLIKGCWKLWVQWRQNKFDGTITTCVLAIDVPRQNEQTAKAAEQIFSTLAGSYSGLDRFEKYWLGKCQPIFSFEIVSVNGYVQFLVHTWTKFRDLVESAVYAQYPDAEIVEIADYTGSIPTSYPDQEWDLFGSEFVLKKPSHLPLRTYPQFEHTSAEYPFKDPISALLEVMGSLRNGEQLWVQFLIRPNDNKWRDKGIREIEKMLGRKAPAKKSILDDALWLPKEVVKEISSVIGSSSSANGDSKEDPLKMLAMSPGERGVVEAAQMKMTKIGFDSKIRVVYAGRRDIFSKKHFVSVKGTFMQYSSLNLNELKPDGQVTPRGDYFYQRWSEPDKKIKLLSRYRSRSMGAGATHYVLNIEELATMYHFPMRDQKTPLLKKTDAKRAEPPSSLPTVGETQSDFFKPIKKVAKEEDNDQAGTLPGNLPLV</sequence>
<gene>
    <name evidence="3" type="ORF">A2480_03295</name>
</gene>
<evidence type="ECO:0000313" key="4">
    <source>
        <dbReference type="Proteomes" id="UP000176988"/>
    </source>
</evidence>
<reference evidence="3 4" key="1">
    <citation type="journal article" date="2016" name="Nat. Commun.">
        <title>Thousands of microbial genomes shed light on interconnected biogeochemical processes in an aquifer system.</title>
        <authorList>
            <person name="Anantharaman K."/>
            <person name="Brown C.T."/>
            <person name="Hug L.A."/>
            <person name="Sharon I."/>
            <person name="Castelle C.J."/>
            <person name="Probst A.J."/>
            <person name="Thomas B.C."/>
            <person name="Singh A."/>
            <person name="Wilkins M.J."/>
            <person name="Karaoz U."/>
            <person name="Brodie E.L."/>
            <person name="Williams K.H."/>
            <person name="Hubbard S.S."/>
            <person name="Banfield J.F."/>
        </authorList>
    </citation>
    <scope>NUCLEOTIDE SEQUENCE [LARGE SCALE GENOMIC DNA]</scope>
</reference>
<protein>
    <recommendedName>
        <fullName evidence="2">DUF8128 domain-containing protein</fullName>
    </recommendedName>
</protein>